<feature type="compositionally biased region" description="Low complexity" evidence="1">
    <location>
        <begin position="25"/>
        <end position="39"/>
    </location>
</feature>
<accession>A0A1B9I7Y2</accession>
<evidence type="ECO:0000313" key="2">
    <source>
        <dbReference type="EMBL" id="OCF51541.1"/>
    </source>
</evidence>
<gene>
    <name evidence="2" type="ORF">I206_02255</name>
    <name evidence="3" type="ORF">I206_104717</name>
</gene>
<dbReference type="EMBL" id="CP144524">
    <property type="protein sequence ID" value="WWC70766.1"/>
    <property type="molecule type" value="Genomic_DNA"/>
</dbReference>
<dbReference type="KEGG" id="kpin:30170624"/>
<name>A0A1B9I7Y2_9TREE</name>
<evidence type="ECO:0000313" key="4">
    <source>
        <dbReference type="Proteomes" id="UP000094020"/>
    </source>
</evidence>
<dbReference type="EMBL" id="KV700115">
    <property type="protein sequence ID" value="OCF51541.1"/>
    <property type="molecule type" value="Genomic_DNA"/>
</dbReference>
<dbReference type="Proteomes" id="UP000094020">
    <property type="component" value="Chromosome 6"/>
</dbReference>
<proteinExistence type="predicted"/>
<evidence type="ECO:0000313" key="3">
    <source>
        <dbReference type="EMBL" id="WWC70766.1"/>
    </source>
</evidence>
<reference evidence="2" key="1">
    <citation type="submission" date="2013-07" db="EMBL/GenBank/DDBJ databases">
        <title>The Genome Sequence of Cryptococcus pinus CBS10737.</title>
        <authorList>
            <consortium name="The Broad Institute Genome Sequencing Platform"/>
            <person name="Cuomo C."/>
            <person name="Litvintseva A."/>
            <person name="Chen Y."/>
            <person name="Heitman J."/>
            <person name="Sun S."/>
            <person name="Springer D."/>
            <person name="Dromer F."/>
            <person name="Young S.K."/>
            <person name="Zeng Q."/>
            <person name="Gargeya S."/>
            <person name="Fitzgerald M."/>
            <person name="Abouelleil A."/>
            <person name="Alvarado L."/>
            <person name="Berlin A.M."/>
            <person name="Chapman S.B."/>
            <person name="Dewar J."/>
            <person name="Goldberg J."/>
            <person name="Griggs A."/>
            <person name="Gujja S."/>
            <person name="Hansen M."/>
            <person name="Howarth C."/>
            <person name="Imamovic A."/>
            <person name="Larimer J."/>
            <person name="McCowan C."/>
            <person name="Murphy C."/>
            <person name="Pearson M."/>
            <person name="Priest M."/>
            <person name="Roberts A."/>
            <person name="Saif S."/>
            <person name="Shea T."/>
            <person name="Sykes S."/>
            <person name="Wortman J."/>
            <person name="Nusbaum C."/>
            <person name="Birren B."/>
        </authorList>
    </citation>
    <scope>NUCLEOTIDE SEQUENCE [LARGE SCALE GENOMIC DNA]</scope>
    <source>
        <strain evidence="2">CBS 10737</strain>
    </source>
</reference>
<dbReference type="RefSeq" id="XP_019012760.1">
    <property type="nucleotide sequence ID" value="XM_019154020.1"/>
</dbReference>
<dbReference type="AlphaFoldDB" id="A0A1B9I7Y2"/>
<keyword evidence="4" id="KW-1185">Reference proteome</keyword>
<reference evidence="2" key="3">
    <citation type="submission" date="2016-07" db="EMBL/GenBank/DDBJ databases">
        <title>Evolution of pathogenesis and genome organization in the Tremellales.</title>
        <authorList>
            <person name="Cuomo C."/>
            <person name="Litvintseva A."/>
            <person name="Heitman J."/>
            <person name="Chen Y."/>
            <person name="Sun S."/>
            <person name="Springer D."/>
            <person name="Dromer F."/>
            <person name="Young S."/>
            <person name="Zeng Q."/>
            <person name="Chapman S."/>
            <person name="Gujja S."/>
            <person name="Saif S."/>
            <person name="Birren B."/>
        </authorList>
    </citation>
    <scope>NUCLEOTIDE SEQUENCE</scope>
    <source>
        <strain evidence="2">CBS 10737</strain>
    </source>
</reference>
<dbReference type="OrthoDB" id="2565128at2759"/>
<sequence>MGILDSLKKKSSSFQPTTHLSEVEPTSYSSRYSSAPTSRCTSPIGRTRSNELSSIISRSIIYPTPTPLSSETNRSVRGYLEINSFGIGTQSKDEEAKINKTVPEGFKAFLEEVKMKNPNYREKSLDILKPISTDDKFDIFMRRKRNSFIDK</sequence>
<dbReference type="GeneID" id="30170624"/>
<reference evidence="3" key="2">
    <citation type="submission" date="2013-07" db="EMBL/GenBank/DDBJ databases">
        <authorList>
            <consortium name="The Broad Institute Genome Sequencing Platform"/>
            <person name="Cuomo C."/>
            <person name="Litvintseva A."/>
            <person name="Chen Y."/>
            <person name="Heitman J."/>
            <person name="Sun S."/>
            <person name="Springer D."/>
            <person name="Dromer F."/>
            <person name="Young S.K."/>
            <person name="Zeng Q."/>
            <person name="Gargeya S."/>
            <person name="Fitzgerald M."/>
            <person name="Abouelleil A."/>
            <person name="Alvarado L."/>
            <person name="Berlin A.M."/>
            <person name="Chapman S.B."/>
            <person name="Dewar J."/>
            <person name="Goldberg J."/>
            <person name="Griggs A."/>
            <person name="Gujja S."/>
            <person name="Hansen M."/>
            <person name="Howarth C."/>
            <person name="Imamovic A."/>
            <person name="Larimer J."/>
            <person name="McCowan C."/>
            <person name="Murphy C."/>
            <person name="Pearson M."/>
            <person name="Priest M."/>
            <person name="Roberts A."/>
            <person name="Saif S."/>
            <person name="Shea T."/>
            <person name="Sykes S."/>
            <person name="Wortman J."/>
            <person name="Nusbaum C."/>
            <person name="Birren B."/>
        </authorList>
    </citation>
    <scope>NUCLEOTIDE SEQUENCE</scope>
    <source>
        <strain evidence="3">CBS 10737</strain>
    </source>
</reference>
<protein>
    <submittedName>
        <fullName evidence="2">Uncharacterized protein</fullName>
    </submittedName>
</protein>
<reference evidence="3" key="4">
    <citation type="submission" date="2024-02" db="EMBL/GenBank/DDBJ databases">
        <title>Comparative genomics of Cryptococcus and Kwoniella reveals pathogenesis evolution and contrasting modes of karyotype evolution via chromosome fusion or intercentromeric recombination.</title>
        <authorList>
            <person name="Coelho M.A."/>
            <person name="David-Palma M."/>
            <person name="Shea T."/>
            <person name="Bowers K."/>
            <person name="McGinley-Smith S."/>
            <person name="Mohammad A.W."/>
            <person name="Gnirke A."/>
            <person name="Yurkov A.M."/>
            <person name="Nowrousian M."/>
            <person name="Sun S."/>
            <person name="Cuomo C.A."/>
            <person name="Heitman J."/>
        </authorList>
    </citation>
    <scope>NUCLEOTIDE SEQUENCE</scope>
    <source>
        <strain evidence="3">CBS 10737</strain>
    </source>
</reference>
<feature type="region of interest" description="Disordered" evidence="1">
    <location>
        <begin position="1"/>
        <end position="46"/>
    </location>
</feature>
<evidence type="ECO:0000256" key="1">
    <source>
        <dbReference type="SAM" id="MobiDB-lite"/>
    </source>
</evidence>
<organism evidence="2">
    <name type="scientific">Kwoniella pini CBS 10737</name>
    <dbReference type="NCBI Taxonomy" id="1296096"/>
    <lineage>
        <taxon>Eukaryota</taxon>
        <taxon>Fungi</taxon>
        <taxon>Dikarya</taxon>
        <taxon>Basidiomycota</taxon>
        <taxon>Agaricomycotina</taxon>
        <taxon>Tremellomycetes</taxon>
        <taxon>Tremellales</taxon>
        <taxon>Cryptococcaceae</taxon>
        <taxon>Kwoniella</taxon>
    </lineage>
</organism>